<proteinExistence type="predicted"/>
<comment type="caution">
    <text evidence="1">The sequence shown here is derived from an EMBL/GenBank/DDBJ whole genome shotgun (WGS) entry which is preliminary data.</text>
</comment>
<keyword evidence="2" id="KW-1185">Reference proteome</keyword>
<sequence length="306" mass="34220">MISSRSSAELLLLLLESRELVYTHHSLVNHFRSAGKELLDARLLVALDYEAVVSDEVDGPVEVRPGNRPRELGYRDAAGAWTAVKQEELRRYRPDLKVFFQTLFGGDLHHSAGGPVELVPELSWDLGTARLGRRDPTEVWFVRRLSHEGAWSEISQAIQRRPATSLRLILTSTPGSKAKDRTAQMCCIVSLKDVLETDRLRLNVRTLGARLAGRAPEQVSSDVHLSGDNTLLIVAGNEIRFAGSKHKIAIRYMVDAHSRAKSFRAAEVADRAGSRGLSLDQIFGRVKWPLLRPHLHEVDGNWRFAV</sequence>
<dbReference type="Proteomes" id="UP001556692">
    <property type="component" value="Unassembled WGS sequence"/>
</dbReference>
<protein>
    <submittedName>
        <fullName evidence="1">Uncharacterized protein</fullName>
    </submittedName>
</protein>
<organism evidence="1 2">
    <name type="scientific">Aquibium pacificus</name>
    <dbReference type="NCBI Taxonomy" id="3153579"/>
    <lineage>
        <taxon>Bacteria</taxon>
        <taxon>Pseudomonadati</taxon>
        <taxon>Pseudomonadota</taxon>
        <taxon>Alphaproteobacteria</taxon>
        <taxon>Hyphomicrobiales</taxon>
        <taxon>Phyllobacteriaceae</taxon>
        <taxon>Aquibium</taxon>
    </lineage>
</organism>
<evidence type="ECO:0000313" key="1">
    <source>
        <dbReference type="EMBL" id="MEX0406764.1"/>
    </source>
</evidence>
<accession>A0ABV3SL92</accession>
<evidence type="ECO:0000313" key="2">
    <source>
        <dbReference type="Proteomes" id="UP001556692"/>
    </source>
</evidence>
<reference evidence="1 2" key="1">
    <citation type="submission" date="2024-05" db="EMBL/GenBank/DDBJ databases">
        <authorList>
            <person name="Jiang F."/>
        </authorList>
    </citation>
    <scope>NUCLEOTIDE SEQUENCE [LARGE SCALE GENOMIC DNA]</scope>
    <source>
        <strain evidence="1 2">LZ166</strain>
    </source>
</reference>
<gene>
    <name evidence="1" type="ORF">ABGN05_13915</name>
</gene>
<name>A0ABV3SL92_9HYPH</name>
<dbReference type="EMBL" id="JBDPGJ010000003">
    <property type="protein sequence ID" value="MEX0406764.1"/>
    <property type="molecule type" value="Genomic_DNA"/>
</dbReference>
<dbReference type="RefSeq" id="WP_367954646.1">
    <property type="nucleotide sequence ID" value="NZ_JBDPGJ010000003.1"/>
</dbReference>